<name>A0A1M7FY72_9RHOB</name>
<keyword evidence="2" id="KW-0808">Transferase</keyword>
<dbReference type="STRING" id="53463.SAMN05444389_103313"/>
<organism evidence="2 3">
    <name type="scientific">Paracoccus solventivorans</name>
    <dbReference type="NCBI Taxonomy" id="53463"/>
    <lineage>
        <taxon>Bacteria</taxon>
        <taxon>Pseudomonadati</taxon>
        <taxon>Pseudomonadota</taxon>
        <taxon>Alphaproteobacteria</taxon>
        <taxon>Rhodobacterales</taxon>
        <taxon>Paracoccaceae</taxon>
        <taxon>Paracoccus</taxon>
    </lineage>
</organism>
<accession>A0A1M7FY72</accession>
<dbReference type="PANTHER" id="PTHR34203">
    <property type="entry name" value="METHYLTRANSFERASE, FKBM FAMILY PROTEIN"/>
    <property type="match status" value="1"/>
</dbReference>
<dbReference type="AlphaFoldDB" id="A0A1M7FY72"/>
<dbReference type="GO" id="GO:0032259">
    <property type="term" value="P:methylation"/>
    <property type="evidence" value="ECO:0007669"/>
    <property type="project" value="UniProtKB-KW"/>
</dbReference>
<evidence type="ECO:0000259" key="1">
    <source>
        <dbReference type="Pfam" id="PF05050"/>
    </source>
</evidence>
<keyword evidence="3" id="KW-1185">Reference proteome</keyword>
<evidence type="ECO:0000313" key="2">
    <source>
        <dbReference type="EMBL" id="SHM09024.1"/>
    </source>
</evidence>
<dbReference type="NCBIfam" id="TIGR01444">
    <property type="entry name" value="fkbM_fam"/>
    <property type="match status" value="1"/>
</dbReference>
<dbReference type="InterPro" id="IPR006342">
    <property type="entry name" value="FkbM_mtfrase"/>
</dbReference>
<sequence length="264" mass="28215">MQSEPVTLPRPETTDASYFDVAAARAALASGAVVAFPPLDLVHWGGMSFALNFRRDPVQDALRAGGFYEARELRALKGLLGPGAVVVDIGANIGNHAVFFARRMRAARVIVFEPNPLAAAPLMANVLLNGLSGVICLDHLGVALGAAPGQGYGMRRHDRNLGATRLRPAEGSIPMLPGDELLAGESPDLIKIDVEGMELEVLEGLSATIARARPLMLVEVDDANLPGFLDWQAAAGYRPLKDWRVSKSNANYLIESARDDARLT</sequence>
<protein>
    <submittedName>
        <fullName evidence="2">Methyltransferase, FkbM family</fullName>
    </submittedName>
</protein>
<dbReference type="PANTHER" id="PTHR34203:SF15">
    <property type="entry name" value="SLL1173 PROTEIN"/>
    <property type="match status" value="1"/>
</dbReference>
<dbReference type="GO" id="GO:0008168">
    <property type="term" value="F:methyltransferase activity"/>
    <property type="evidence" value="ECO:0007669"/>
    <property type="project" value="UniProtKB-KW"/>
</dbReference>
<dbReference type="OrthoDB" id="5679686at2"/>
<dbReference type="InterPro" id="IPR052514">
    <property type="entry name" value="SAM-dependent_MTase"/>
</dbReference>
<proteinExistence type="predicted"/>
<gene>
    <name evidence="2" type="ORF">SAMN05444389_103313</name>
</gene>
<dbReference type="InterPro" id="IPR029063">
    <property type="entry name" value="SAM-dependent_MTases_sf"/>
</dbReference>
<dbReference type="SUPFAM" id="SSF53335">
    <property type="entry name" value="S-adenosyl-L-methionine-dependent methyltransferases"/>
    <property type="match status" value="1"/>
</dbReference>
<keyword evidence="2" id="KW-0489">Methyltransferase</keyword>
<evidence type="ECO:0000313" key="3">
    <source>
        <dbReference type="Proteomes" id="UP000184444"/>
    </source>
</evidence>
<dbReference type="Pfam" id="PF05050">
    <property type="entry name" value="Methyltransf_21"/>
    <property type="match status" value="1"/>
</dbReference>
<reference evidence="3" key="1">
    <citation type="submission" date="2016-11" db="EMBL/GenBank/DDBJ databases">
        <authorList>
            <person name="Varghese N."/>
            <person name="Submissions S."/>
        </authorList>
    </citation>
    <scope>NUCLEOTIDE SEQUENCE [LARGE SCALE GENOMIC DNA]</scope>
    <source>
        <strain evidence="3">DSM 6637</strain>
    </source>
</reference>
<dbReference type="Proteomes" id="UP000184444">
    <property type="component" value="Unassembled WGS sequence"/>
</dbReference>
<dbReference type="Gene3D" id="3.40.50.150">
    <property type="entry name" value="Vaccinia Virus protein VP39"/>
    <property type="match status" value="1"/>
</dbReference>
<dbReference type="RefSeq" id="WP_073064497.1">
    <property type="nucleotide sequence ID" value="NZ_FRCK01000003.1"/>
</dbReference>
<dbReference type="EMBL" id="FRCK01000003">
    <property type="protein sequence ID" value="SHM09024.1"/>
    <property type="molecule type" value="Genomic_DNA"/>
</dbReference>
<feature type="domain" description="Methyltransferase FkbM" evidence="1">
    <location>
        <begin position="88"/>
        <end position="238"/>
    </location>
</feature>